<dbReference type="AlphaFoldDB" id="A0A8J2KCG5"/>
<organism evidence="1 2">
    <name type="scientific">Allacma fusca</name>
    <dbReference type="NCBI Taxonomy" id="39272"/>
    <lineage>
        <taxon>Eukaryota</taxon>
        <taxon>Metazoa</taxon>
        <taxon>Ecdysozoa</taxon>
        <taxon>Arthropoda</taxon>
        <taxon>Hexapoda</taxon>
        <taxon>Collembola</taxon>
        <taxon>Symphypleona</taxon>
        <taxon>Sminthuridae</taxon>
        <taxon>Allacma</taxon>
    </lineage>
</organism>
<gene>
    <name evidence="1" type="ORF">AFUS01_LOCUS21571</name>
</gene>
<keyword evidence="2" id="KW-1185">Reference proteome</keyword>
<protein>
    <submittedName>
        <fullName evidence="1">Uncharacterized protein</fullName>
    </submittedName>
</protein>
<evidence type="ECO:0000313" key="2">
    <source>
        <dbReference type="Proteomes" id="UP000708208"/>
    </source>
</evidence>
<dbReference type="Proteomes" id="UP000708208">
    <property type="component" value="Unassembled WGS sequence"/>
</dbReference>
<sequence length="39" mass="4445">YQPSVKSSKLPNPYRNLSPSVILSTLAFVCQFCDWLLQT</sequence>
<name>A0A8J2KCG5_9HEXA</name>
<comment type="caution">
    <text evidence="1">The sequence shown here is derived from an EMBL/GenBank/DDBJ whole genome shotgun (WGS) entry which is preliminary data.</text>
</comment>
<feature type="non-terminal residue" evidence="1">
    <location>
        <position position="39"/>
    </location>
</feature>
<evidence type="ECO:0000313" key="1">
    <source>
        <dbReference type="EMBL" id="CAG7733104.1"/>
    </source>
</evidence>
<accession>A0A8J2KCG5</accession>
<dbReference type="EMBL" id="CAJVCH010243033">
    <property type="protein sequence ID" value="CAG7733104.1"/>
    <property type="molecule type" value="Genomic_DNA"/>
</dbReference>
<reference evidence="1" key="1">
    <citation type="submission" date="2021-06" db="EMBL/GenBank/DDBJ databases">
        <authorList>
            <person name="Hodson N. C."/>
            <person name="Mongue J. A."/>
            <person name="Jaron S. K."/>
        </authorList>
    </citation>
    <scope>NUCLEOTIDE SEQUENCE</scope>
</reference>
<proteinExistence type="predicted"/>